<dbReference type="InterPro" id="IPR008334">
    <property type="entry name" value="5'-Nucleotdase_C"/>
</dbReference>
<keyword evidence="1" id="KW-0732">Signal</keyword>
<feature type="chain" id="PRO_5045321771" evidence="1">
    <location>
        <begin position="21"/>
        <end position="251"/>
    </location>
</feature>
<name>A0ABR8YCK4_9BACT</name>
<evidence type="ECO:0000313" key="3">
    <source>
        <dbReference type="EMBL" id="MBD8041946.1"/>
    </source>
</evidence>
<dbReference type="InterPro" id="IPR006179">
    <property type="entry name" value="5_nucleotidase/apyrase"/>
</dbReference>
<dbReference type="RefSeq" id="WP_087213377.1">
    <property type="nucleotide sequence ID" value="NZ_JACSPP010000083.1"/>
</dbReference>
<keyword evidence="4" id="KW-1185">Reference proteome</keyword>
<dbReference type="EMBL" id="JACSPP010000083">
    <property type="protein sequence ID" value="MBD8041946.1"/>
    <property type="molecule type" value="Genomic_DNA"/>
</dbReference>
<dbReference type="PANTHER" id="PTHR11575">
    <property type="entry name" value="5'-NUCLEOTIDASE-RELATED"/>
    <property type="match status" value="1"/>
</dbReference>
<accession>A0ABR8YCK4</accession>
<proteinExistence type="predicted"/>
<feature type="signal peptide" evidence="1">
    <location>
        <begin position="1"/>
        <end position="20"/>
    </location>
</feature>
<dbReference type="PRINTS" id="PR01607">
    <property type="entry name" value="APYRASEFAMLY"/>
</dbReference>
<evidence type="ECO:0000259" key="2">
    <source>
        <dbReference type="Pfam" id="PF02872"/>
    </source>
</evidence>
<dbReference type="Gene3D" id="3.90.780.10">
    <property type="entry name" value="5'-Nucleotidase, C-terminal domain"/>
    <property type="match status" value="1"/>
</dbReference>
<sequence>MKKRLCYGMYVVALALTACSSGYSLVSVEGERVPVTKAYDVEQDMKAWRMLQPYQEGVDSIMKPVIGHAARKLEVYRPESPLSNLLADVLRTAAEVKTGMPADVGVMNMGGIRSLLNEGEVTVASVYEITPFENHLVVVTLKGKDLQELFRQMAGVHGEGLSGARLVISESGNLLSAKVGGKDIDPEKDYQVATIDYLAEGNDHLSAFKEAVGKLEPENAVLRDLFIDYVKNMEALGKCVDAKVEGRIVEQ</sequence>
<protein>
    <submittedName>
        <fullName evidence="3">5'-nucleotidase C-terminal domain-containing protein</fullName>
    </submittedName>
</protein>
<reference evidence="3 4" key="1">
    <citation type="submission" date="2020-08" db="EMBL/GenBank/DDBJ databases">
        <title>A Genomic Blueprint of the Chicken Gut Microbiome.</title>
        <authorList>
            <person name="Gilroy R."/>
            <person name="Ravi A."/>
            <person name="Getino M."/>
            <person name="Pursley I."/>
            <person name="Horton D.L."/>
            <person name="Alikhan N.-F."/>
            <person name="Baker D."/>
            <person name="Gharbi K."/>
            <person name="Hall N."/>
            <person name="Watson M."/>
            <person name="Adriaenssens E.M."/>
            <person name="Foster-Nyarko E."/>
            <person name="Jarju S."/>
            <person name="Secka A."/>
            <person name="Antonio M."/>
            <person name="Oren A."/>
            <person name="Chaudhuri R."/>
            <person name="La Ragione R.M."/>
            <person name="Hildebrand F."/>
            <person name="Pallen M.J."/>
        </authorList>
    </citation>
    <scope>NUCLEOTIDE SEQUENCE [LARGE SCALE GENOMIC DNA]</scope>
    <source>
        <strain evidence="3 4">Sa1CVN1</strain>
    </source>
</reference>
<dbReference type="Proteomes" id="UP000620874">
    <property type="component" value="Unassembled WGS sequence"/>
</dbReference>
<dbReference type="InterPro" id="IPR036907">
    <property type="entry name" value="5'-Nucleotdase_C_sf"/>
</dbReference>
<organism evidence="3 4">
    <name type="scientific">Phocaeicola intestinalis</name>
    <dbReference type="NCBI Taxonomy" id="2762212"/>
    <lineage>
        <taxon>Bacteria</taxon>
        <taxon>Pseudomonadati</taxon>
        <taxon>Bacteroidota</taxon>
        <taxon>Bacteroidia</taxon>
        <taxon>Bacteroidales</taxon>
        <taxon>Bacteroidaceae</taxon>
        <taxon>Phocaeicola</taxon>
    </lineage>
</organism>
<evidence type="ECO:0000256" key="1">
    <source>
        <dbReference type="SAM" id="SignalP"/>
    </source>
</evidence>
<dbReference type="PANTHER" id="PTHR11575:SF24">
    <property type="entry name" value="5'-NUCLEOTIDASE"/>
    <property type="match status" value="1"/>
</dbReference>
<dbReference type="SUPFAM" id="SSF55816">
    <property type="entry name" value="5'-nucleotidase (syn. UDP-sugar hydrolase), C-terminal domain"/>
    <property type="match status" value="1"/>
</dbReference>
<feature type="domain" description="5'-Nucleotidase C-terminal" evidence="2">
    <location>
        <begin position="65"/>
        <end position="210"/>
    </location>
</feature>
<comment type="caution">
    <text evidence="3">The sequence shown here is derived from an EMBL/GenBank/DDBJ whole genome shotgun (WGS) entry which is preliminary data.</text>
</comment>
<dbReference type="Pfam" id="PF02872">
    <property type="entry name" value="5_nucleotid_C"/>
    <property type="match status" value="1"/>
</dbReference>
<dbReference type="PROSITE" id="PS51257">
    <property type="entry name" value="PROKAR_LIPOPROTEIN"/>
    <property type="match status" value="1"/>
</dbReference>
<gene>
    <name evidence="3" type="ORF">H9625_16175</name>
</gene>
<evidence type="ECO:0000313" key="4">
    <source>
        <dbReference type="Proteomes" id="UP000620874"/>
    </source>
</evidence>